<evidence type="ECO:0000259" key="1">
    <source>
        <dbReference type="Pfam" id="PF23296"/>
    </source>
</evidence>
<organism evidence="2 3">
    <name type="scientific">Dokdonella koreensis DS-123</name>
    <dbReference type="NCBI Taxonomy" id="1300342"/>
    <lineage>
        <taxon>Bacteria</taxon>
        <taxon>Pseudomonadati</taxon>
        <taxon>Pseudomonadota</taxon>
        <taxon>Gammaproteobacteria</taxon>
        <taxon>Lysobacterales</taxon>
        <taxon>Rhodanobacteraceae</taxon>
        <taxon>Dokdonella</taxon>
    </lineage>
</organism>
<feature type="domain" description="DUF7079" evidence="1">
    <location>
        <begin position="10"/>
        <end position="95"/>
    </location>
</feature>
<dbReference type="RefSeq" id="WP_067650732.1">
    <property type="nucleotide sequence ID" value="NZ_CP015249.1"/>
</dbReference>
<protein>
    <recommendedName>
        <fullName evidence="1">DUF7079 domain-containing protein</fullName>
    </recommendedName>
</protein>
<dbReference type="Proteomes" id="UP000076830">
    <property type="component" value="Chromosome"/>
</dbReference>
<evidence type="ECO:0000313" key="2">
    <source>
        <dbReference type="EMBL" id="ANB19637.1"/>
    </source>
</evidence>
<gene>
    <name evidence="2" type="ORF">I596_3649</name>
</gene>
<dbReference type="KEGG" id="dko:I596_3649"/>
<reference evidence="2 3" key="1">
    <citation type="submission" date="2016-04" db="EMBL/GenBank/DDBJ databases">
        <title>Complete genome sequence of Dokdonella koreensis DS-123T.</title>
        <authorList>
            <person name="Kim J.F."/>
            <person name="Lee H."/>
            <person name="Kwak M.-J."/>
        </authorList>
    </citation>
    <scope>NUCLEOTIDE SEQUENCE [LARGE SCALE GENOMIC DNA]</scope>
    <source>
        <strain evidence="2 3">DS-123</strain>
    </source>
</reference>
<evidence type="ECO:0000313" key="3">
    <source>
        <dbReference type="Proteomes" id="UP000076830"/>
    </source>
</evidence>
<dbReference type="PATRIC" id="fig|1300342.3.peg.3568"/>
<dbReference type="InterPro" id="IPR055507">
    <property type="entry name" value="DUF7079"/>
</dbReference>
<sequence length="124" mass="14459">MRPAADDIDARRPVWKAFSALYLDTDYRREVRWAARAAAASPYAEAELQAILLHEVHPVLRGNLRVPAGVWDGFDPDWLASTILRRSRRPGWLRLDGCMRGYADHLWRLLAPRIRRQRRMESPQ</sequence>
<dbReference type="AlphaFoldDB" id="A0A160DY04"/>
<dbReference type="Pfam" id="PF23296">
    <property type="entry name" value="DUF7079"/>
    <property type="match status" value="1"/>
</dbReference>
<dbReference type="STRING" id="1300342.I596_3649"/>
<proteinExistence type="predicted"/>
<dbReference type="EMBL" id="CP015249">
    <property type="protein sequence ID" value="ANB19637.1"/>
    <property type="molecule type" value="Genomic_DNA"/>
</dbReference>
<keyword evidence="3" id="KW-1185">Reference proteome</keyword>
<name>A0A160DY04_9GAMM</name>
<dbReference type="OrthoDB" id="8684941at2"/>
<accession>A0A160DY04</accession>